<gene>
    <name evidence="6" type="ORF">GCM10023172_33810</name>
</gene>
<dbReference type="EMBL" id="BAABGQ010000008">
    <property type="protein sequence ID" value="GAA4505654.1"/>
    <property type="molecule type" value="Genomic_DNA"/>
</dbReference>
<evidence type="ECO:0000256" key="1">
    <source>
        <dbReference type="ARBA" id="ARBA00022617"/>
    </source>
</evidence>
<keyword evidence="3 4" id="KW-0408">Iron</keyword>
<dbReference type="PROSITE" id="PS51007">
    <property type="entry name" value="CYTC"/>
    <property type="match status" value="2"/>
</dbReference>
<comment type="caution">
    <text evidence="6">The sequence shown here is derived from an EMBL/GenBank/DDBJ whole genome shotgun (WGS) entry which is preliminary data.</text>
</comment>
<feature type="domain" description="Cytochrome c" evidence="5">
    <location>
        <begin position="48"/>
        <end position="149"/>
    </location>
</feature>
<dbReference type="Pfam" id="PF13442">
    <property type="entry name" value="Cytochrome_CBB3"/>
    <property type="match status" value="1"/>
</dbReference>
<reference evidence="7" key="1">
    <citation type="journal article" date="2019" name="Int. J. Syst. Evol. Microbiol.">
        <title>The Global Catalogue of Microorganisms (GCM) 10K type strain sequencing project: providing services to taxonomists for standard genome sequencing and annotation.</title>
        <authorList>
            <consortium name="The Broad Institute Genomics Platform"/>
            <consortium name="The Broad Institute Genome Sequencing Center for Infectious Disease"/>
            <person name="Wu L."/>
            <person name="Ma J."/>
        </authorList>
    </citation>
    <scope>NUCLEOTIDE SEQUENCE [LARGE SCALE GENOMIC DNA]</scope>
    <source>
        <strain evidence="7">JCM 17841</strain>
    </source>
</reference>
<keyword evidence="7" id="KW-1185">Reference proteome</keyword>
<protein>
    <recommendedName>
        <fullName evidence="5">Cytochrome c domain-containing protein</fullName>
    </recommendedName>
</protein>
<evidence type="ECO:0000256" key="3">
    <source>
        <dbReference type="ARBA" id="ARBA00023004"/>
    </source>
</evidence>
<dbReference type="InterPro" id="IPR051459">
    <property type="entry name" value="Cytochrome_c-type_DH"/>
</dbReference>
<organism evidence="6 7">
    <name type="scientific">Hymenobacter ginsengisoli</name>
    <dbReference type="NCBI Taxonomy" id="1051626"/>
    <lineage>
        <taxon>Bacteria</taxon>
        <taxon>Pseudomonadati</taxon>
        <taxon>Bacteroidota</taxon>
        <taxon>Cytophagia</taxon>
        <taxon>Cytophagales</taxon>
        <taxon>Hymenobacteraceae</taxon>
        <taxon>Hymenobacter</taxon>
    </lineage>
</organism>
<dbReference type="Gene3D" id="1.10.760.10">
    <property type="entry name" value="Cytochrome c-like domain"/>
    <property type="match status" value="2"/>
</dbReference>
<evidence type="ECO:0000313" key="7">
    <source>
        <dbReference type="Proteomes" id="UP001501243"/>
    </source>
</evidence>
<dbReference type="Proteomes" id="UP001501243">
    <property type="component" value="Unassembled WGS sequence"/>
</dbReference>
<evidence type="ECO:0000259" key="5">
    <source>
        <dbReference type="PROSITE" id="PS51007"/>
    </source>
</evidence>
<sequence length="321" mass="34536">MKKTLRLLSWAAGLLVLAAAGFAAYVSLRGVPRYPVPTVGQVLPSTPARLAHGEQLATMMCMHCHRDPATNTFSGRALPEVGTALGQLHSANITQDPVYGIGKWTDVQLVGLLRTGIGADGRMRLVMPHFAYLSDEDAASLVAFLRSGDALVRATPTAQGPQQVSFLAKALTNTVMKPTPLLAHPADAPPATDPVALGHYLVVARYQCYYCHSRDFSTINQAHPEQSENYLGGGNAMLGDKLEPRVSRNLTMDPETGLGDWSEAQFSRAIQAGMSPHGPLYEPMPKFTALTNEEAHAIWAYLQTVPKIRNATPEDGALAGR</sequence>
<evidence type="ECO:0000256" key="2">
    <source>
        <dbReference type="ARBA" id="ARBA00022723"/>
    </source>
</evidence>
<evidence type="ECO:0000256" key="4">
    <source>
        <dbReference type="PROSITE-ProRule" id="PRU00433"/>
    </source>
</evidence>
<feature type="domain" description="Cytochrome c" evidence="5">
    <location>
        <begin position="193"/>
        <end position="306"/>
    </location>
</feature>
<keyword evidence="2 4" id="KW-0479">Metal-binding</keyword>
<dbReference type="PANTHER" id="PTHR35008">
    <property type="entry name" value="BLL4482 PROTEIN-RELATED"/>
    <property type="match status" value="1"/>
</dbReference>
<dbReference type="SUPFAM" id="SSF46626">
    <property type="entry name" value="Cytochrome c"/>
    <property type="match status" value="2"/>
</dbReference>
<dbReference type="InterPro" id="IPR009056">
    <property type="entry name" value="Cyt_c-like_dom"/>
</dbReference>
<dbReference type="PANTHER" id="PTHR35008:SF4">
    <property type="entry name" value="BLL4482 PROTEIN"/>
    <property type="match status" value="1"/>
</dbReference>
<accession>A0ABP8QM01</accession>
<evidence type="ECO:0000313" key="6">
    <source>
        <dbReference type="EMBL" id="GAA4505654.1"/>
    </source>
</evidence>
<dbReference type="RefSeq" id="WP_208130952.1">
    <property type="nucleotide sequence ID" value="NZ_BAABGQ010000008.1"/>
</dbReference>
<dbReference type="InterPro" id="IPR036909">
    <property type="entry name" value="Cyt_c-like_dom_sf"/>
</dbReference>
<proteinExistence type="predicted"/>
<name>A0ABP8QM01_9BACT</name>
<keyword evidence="1 4" id="KW-0349">Heme</keyword>